<keyword evidence="2" id="KW-1185">Reference proteome</keyword>
<sequence>MQQGRPLPARIANAPELKPGLELYWLAFQRLSSGRPVGMAPGAISWMQIEEYCDRVHVYGEERDIMHHHIQKMDAEYLKAIKAKAAKNRGKSNDPPQHKR</sequence>
<evidence type="ECO:0000313" key="1">
    <source>
        <dbReference type="EMBL" id="AJD82850.1"/>
    </source>
</evidence>
<gene>
    <name evidence="1" type="ORF">JWAP_00017</name>
</gene>
<dbReference type="EMBL" id="KP202970">
    <property type="protein sequence ID" value="AJD82850.1"/>
    <property type="molecule type" value="Genomic_DNA"/>
</dbReference>
<dbReference type="Proteomes" id="UP000031726">
    <property type="component" value="Segment"/>
</dbReference>
<dbReference type="RefSeq" id="YP_009201751.1">
    <property type="nucleotide sequence ID" value="NC_028834.1"/>
</dbReference>
<organism evidence="1 2">
    <name type="scientific">Achromobacter phage 83-24</name>
    <dbReference type="NCBI Taxonomy" id="1589747"/>
    <lineage>
        <taxon>Viruses</taxon>
        <taxon>Duplodnaviria</taxon>
        <taxon>Heunggongvirae</taxon>
        <taxon>Uroviricota</taxon>
        <taxon>Caudoviricetes</taxon>
        <taxon>Steinhofvirus</taxon>
        <taxon>Steinhofvirus sv8324</taxon>
    </lineage>
</organism>
<name>A0A0B5A590_9CAUD</name>
<dbReference type="OrthoDB" id="16252at10239"/>
<accession>A0A0B5A590</accession>
<dbReference type="InterPro" id="IPR056919">
    <property type="entry name" value="Phage_TAC_18"/>
</dbReference>
<protein>
    <submittedName>
        <fullName evidence="1">Uncharacterized protein</fullName>
    </submittedName>
</protein>
<proteinExistence type="predicted"/>
<dbReference type="GeneID" id="26628923"/>
<dbReference type="Pfam" id="PF23812">
    <property type="entry name" value="Phage_TAC_18"/>
    <property type="match status" value="1"/>
</dbReference>
<evidence type="ECO:0000313" key="2">
    <source>
        <dbReference type="Proteomes" id="UP000031726"/>
    </source>
</evidence>
<dbReference type="KEGG" id="vg:26628923"/>
<reference evidence="1 2" key="1">
    <citation type="submission" date="2014-11" db="EMBL/GenBank/DDBJ databases">
        <title>Characterization and genome comparisons of three Achromobacter phages of the Siphoviridae family.</title>
        <authorList>
            <person name="Dreiseikelmann B."/>
            <person name="Bunk B."/>
            <person name="Rohde M."/>
            <person name="Wittmann J."/>
        </authorList>
    </citation>
    <scope>NUCLEOTIDE SEQUENCE [LARGE SCALE GENOMIC DNA]</scope>
</reference>